<dbReference type="SUPFAM" id="SSF53474">
    <property type="entry name" value="alpha/beta-Hydrolases"/>
    <property type="match status" value="1"/>
</dbReference>
<keyword evidence="2" id="KW-1185">Reference proteome</keyword>
<dbReference type="PANTHER" id="PTHR42886:SF38">
    <property type="entry name" value="ALPHA_BETA-HYDROLASES SUPERFAMILY PROTEIN"/>
    <property type="match status" value="1"/>
</dbReference>
<evidence type="ECO:0008006" key="3">
    <source>
        <dbReference type="Google" id="ProtNLM"/>
    </source>
</evidence>
<sequence>MDRLTTDIRGACQNIPNRCRVLTVHGSMDEMVPVEDAMEFAKNVPNHKLQIIEGADHEFTSHQDELSSAVLAFVKVDLRGNYMAMPSQSCKPSGHIHSRL</sequence>
<reference evidence="2" key="2">
    <citation type="journal article" date="2017" name="J. Anim. Genet.">
        <title>Multiple reference genome sequences of hot pepper reveal the massive evolution of plant disease resistance genes by retroduplication.</title>
        <authorList>
            <person name="Kim S."/>
            <person name="Park J."/>
            <person name="Yeom S.-I."/>
            <person name="Kim Y.-M."/>
            <person name="Seo E."/>
            <person name="Kim K.-T."/>
            <person name="Kim M.-S."/>
            <person name="Lee J.M."/>
            <person name="Cheong K."/>
            <person name="Shin H.-S."/>
            <person name="Kim S.-B."/>
            <person name="Han K."/>
            <person name="Lee J."/>
            <person name="Park M."/>
            <person name="Lee H.-A."/>
            <person name="Lee H.-Y."/>
            <person name="Lee Y."/>
            <person name="Oh S."/>
            <person name="Lee J.H."/>
            <person name="Choi E."/>
            <person name="Choi E."/>
            <person name="Lee S.E."/>
            <person name="Jeon J."/>
            <person name="Kim H."/>
            <person name="Choi G."/>
            <person name="Song H."/>
            <person name="Lee J."/>
            <person name="Lee S.-C."/>
            <person name="Kwon J.-K."/>
            <person name="Lee H.-Y."/>
            <person name="Koo N."/>
            <person name="Hong Y."/>
            <person name="Kim R.W."/>
            <person name="Kang W.-H."/>
            <person name="Huh J.H."/>
            <person name="Kang B.-C."/>
            <person name="Yang T.-J."/>
            <person name="Lee Y.-H."/>
            <person name="Bennetzen J.L."/>
            <person name="Choi D."/>
        </authorList>
    </citation>
    <scope>NUCLEOTIDE SEQUENCE [LARGE SCALE GENOMIC DNA]</scope>
    <source>
        <strain evidence="2">cv. PBC81</strain>
    </source>
</reference>
<dbReference type="Gene3D" id="3.40.50.1820">
    <property type="entry name" value="alpha/beta hydrolase"/>
    <property type="match status" value="1"/>
</dbReference>
<reference evidence="1 2" key="1">
    <citation type="journal article" date="2017" name="Genome Biol.">
        <title>New reference genome sequences of hot pepper reveal the massive evolution of plant disease-resistance genes by retroduplication.</title>
        <authorList>
            <person name="Kim S."/>
            <person name="Park J."/>
            <person name="Yeom S.I."/>
            <person name="Kim Y.M."/>
            <person name="Seo E."/>
            <person name="Kim K.T."/>
            <person name="Kim M.S."/>
            <person name="Lee J.M."/>
            <person name="Cheong K."/>
            <person name="Shin H.S."/>
            <person name="Kim S.B."/>
            <person name="Han K."/>
            <person name="Lee J."/>
            <person name="Park M."/>
            <person name="Lee H.A."/>
            <person name="Lee H.Y."/>
            <person name="Lee Y."/>
            <person name="Oh S."/>
            <person name="Lee J.H."/>
            <person name="Choi E."/>
            <person name="Choi E."/>
            <person name="Lee S.E."/>
            <person name="Jeon J."/>
            <person name="Kim H."/>
            <person name="Choi G."/>
            <person name="Song H."/>
            <person name="Lee J."/>
            <person name="Lee S.C."/>
            <person name="Kwon J.K."/>
            <person name="Lee H.Y."/>
            <person name="Koo N."/>
            <person name="Hong Y."/>
            <person name="Kim R.W."/>
            <person name="Kang W.H."/>
            <person name="Huh J.H."/>
            <person name="Kang B.C."/>
            <person name="Yang T.J."/>
            <person name="Lee Y.H."/>
            <person name="Bennetzen J.L."/>
            <person name="Choi D."/>
        </authorList>
    </citation>
    <scope>NUCLEOTIDE SEQUENCE [LARGE SCALE GENOMIC DNA]</scope>
    <source>
        <strain evidence="2">cv. PBC81</strain>
    </source>
</reference>
<evidence type="ECO:0000313" key="1">
    <source>
        <dbReference type="EMBL" id="PHT40394.1"/>
    </source>
</evidence>
<protein>
    <recommendedName>
        <fullName evidence="3">Serine aminopeptidase S33 domain-containing protein</fullName>
    </recommendedName>
</protein>
<accession>A0A2G2W5A5</accession>
<dbReference type="InterPro" id="IPR029058">
    <property type="entry name" value="AB_hydrolase_fold"/>
</dbReference>
<organism evidence="1 2">
    <name type="scientific">Capsicum baccatum</name>
    <name type="common">Peruvian pepper</name>
    <dbReference type="NCBI Taxonomy" id="33114"/>
    <lineage>
        <taxon>Eukaryota</taxon>
        <taxon>Viridiplantae</taxon>
        <taxon>Streptophyta</taxon>
        <taxon>Embryophyta</taxon>
        <taxon>Tracheophyta</taxon>
        <taxon>Spermatophyta</taxon>
        <taxon>Magnoliopsida</taxon>
        <taxon>eudicotyledons</taxon>
        <taxon>Gunneridae</taxon>
        <taxon>Pentapetalae</taxon>
        <taxon>asterids</taxon>
        <taxon>lamiids</taxon>
        <taxon>Solanales</taxon>
        <taxon>Solanaceae</taxon>
        <taxon>Solanoideae</taxon>
        <taxon>Capsiceae</taxon>
        <taxon>Capsicum</taxon>
    </lineage>
</organism>
<dbReference type="OrthoDB" id="9988524at2759"/>
<comment type="caution">
    <text evidence="1">The sequence shown here is derived from an EMBL/GenBank/DDBJ whole genome shotgun (WGS) entry which is preliminary data.</text>
</comment>
<name>A0A2G2W5A5_CAPBA</name>
<gene>
    <name evidence="1" type="ORF">CQW23_19248</name>
</gene>
<proteinExistence type="predicted"/>
<dbReference type="Proteomes" id="UP000224567">
    <property type="component" value="Unassembled WGS sequence"/>
</dbReference>
<dbReference type="STRING" id="33114.A0A2G2W5A5"/>
<dbReference type="AlphaFoldDB" id="A0A2G2W5A5"/>
<dbReference type="PANTHER" id="PTHR42886">
    <property type="entry name" value="RE40534P-RELATED"/>
    <property type="match status" value="1"/>
</dbReference>
<evidence type="ECO:0000313" key="2">
    <source>
        <dbReference type="Proteomes" id="UP000224567"/>
    </source>
</evidence>
<dbReference type="EMBL" id="MLFT02000008">
    <property type="protein sequence ID" value="PHT40394.1"/>
    <property type="molecule type" value="Genomic_DNA"/>
</dbReference>